<dbReference type="RefSeq" id="WP_189716445.1">
    <property type="nucleotide sequence ID" value="NZ_BMVO01000039.1"/>
</dbReference>
<name>A0ABQ3EA26_9ACTN</name>
<proteinExistence type="predicted"/>
<keyword evidence="2" id="KW-1185">Reference proteome</keyword>
<evidence type="ECO:0000313" key="2">
    <source>
        <dbReference type="Proteomes" id="UP000599437"/>
    </source>
</evidence>
<dbReference type="EMBL" id="BMVO01000039">
    <property type="protein sequence ID" value="GHB31174.1"/>
    <property type="molecule type" value="Genomic_DNA"/>
</dbReference>
<evidence type="ECO:0000313" key="1">
    <source>
        <dbReference type="EMBL" id="GHB31174.1"/>
    </source>
</evidence>
<reference evidence="2" key="1">
    <citation type="journal article" date="2019" name="Int. J. Syst. Evol. Microbiol.">
        <title>The Global Catalogue of Microorganisms (GCM) 10K type strain sequencing project: providing services to taxonomists for standard genome sequencing and annotation.</title>
        <authorList>
            <consortium name="The Broad Institute Genomics Platform"/>
            <consortium name="The Broad Institute Genome Sequencing Center for Infectious Disease"/>
            <person name="Wu L."/>
            <person name="Ma J."/>
        </authorList>
    </citation>
    <scope>NUCLEOTIDE SEQUENCE [LARGE SCALE GENOMIC DNA]</scope>
    <source>
        <strain evidence="2">JCM 4737</strain>
    </source>
</reference>
<sequence>MTQPQNNMTYDVGPHDAEGWTVHDDGTRVHRYRCTIHDGQGCDGHCGPVAADPIDKTVPAGR</sequence>
<comment type="caution">
    <text evidence="1">The sequence shown here is derived from an EMBL/GenBank/DDBJ whole genome shotgun (WGS) entry which is preliminary data.</text>
</comment>
<organism evidence="1 2">
    <name type="scientific">Streptomyces chryseus</name>
    <dbReference type="NCBI Taxonomy" id="68186"/>
    <lineage>
        <taxon>Bacteria</taxon>
        <taxon>Bacillati</taxon>
        <taxon>Actinomycetota</taxon>
        <taxon>Actinomycetes</taxon>
        <taxon>Kitasatosporales</taxon>
        <taxon>Streptomycetaceae</taxon>
        <taxon>Streptomyces</taxon>
    </lineage>
</organism>
<accession>A0ABQ3EA26</accession>
<dbReference type="Proteomes" id="UP000599437">
    <property type="component" value="Unassembled WGS sequence"/>
</dbReference>
<gene>
    <name evidence="1" type="ORF">GCM10010346_63210</name>
</gene>
<protein>
    <submittedName>
        <fullName evidence="1">Uncharacterized protein</fullName>
    </submittedName>
</protein>